<accession>A0A0A9EL38</accession>
<name>A0A0A9EL38_ARUDO</name>
<evidence type="ECO:0000313" key="1">
    <source>
        <dbReference type="EMBL" id="JAD98555.1"/>
    </source>
</evidence>
<dbReference type="EMBL" id="GBRH01199340">
    <property type="protein sequence ID" value="JAD98555.1"/>
    <property type="molecule type" value="Transcribed_RNA"/>
</dbReference>
<protein>
    <submittedName>
        <fullName evidence="1">ACC2</fullName>
    </submittedName>
</protein>
<reference evidence="1" key="1">
    <citation type="submission" date="2014-09" db="EMBL/GenBank/DDBJ databases">
        <authorList>
            <person name="Magalhaes I.L.F."/>
            <person name="Oliveira U."/>
            <person name="Santos F.R."/>
            <person name="Vidigal T.H.D.A."/>
            <person name="Brescovit A.D."/>
            <person name="Santos A.J."/>
        </authorList>
    </citation>
    <scope>NUCLEOTIDE SEQUENCE</scope>
    <source>
        <tissue evidence="1">Shoot tissue taken approximately 20 cm above the soil surface</tissue>
    </source>
</reference>
<reference evidence="1" key="2">
    <citation type="journal article" date="2015" name="Data Brief">
        <title>Shoot transcriptome of the giant reed, Arundo donax.</title>
        <authorList>
            <person name="Barrero R.A."/>
            <person name="Guerrero F.D."/>
            <person name="Moolhuijzen P."/>
            <person name="Goolsby J.A."/>
            <person name="Tidwell J."/>
            <person name="Bellgard S.E."/>
            <person name="Bellgard M.I."/>
        </authorList>
    </citation>
    <scope>NUCLEOTIDE SEQUENCE</scope>
    <source>
        <tissue evidence="1">Shoot tissue taken approximately 20 cm above the soil surface</tissue>
    </source>
</reference>
<proteinExistence type="predicted"/>
<dbReference type="AlphaFoldDB" id="A0A0A9EL38"/>
<organism evidence="1">
    <name type="scientific">Arundo donax</name>
    <name type="common">Giant reed</name>
    <name type="synonym">Donax arundinaceus</name>
    <dbReference type="NCBI Taxonomy" id="35708"/>
    <lineage>
        <taxon>Eukaryota</taxon>
        <taxon>Viridiplantae</taxon>
        <taxon>Streptophyta</taxon>
        <taxon>Embryophyta</taxon>
        <taxon>Tracheophyta</taxon>
        <taxon>Spermatophyta</taxon>
        <taxon>Magnoliopsida</taxon>
        <taxon>Liliopsida</taxon>
        <taxon>Poales</taxon>
        <taxon>Poaceae</taxon>
        <taxon>PACMAD clade</taxon>
        <taxon>Arundinoideae</taxon>
        <taxon>Arundineae</taxon>
        <taxon>Arundo</taxon>
    </lineage>
</organism>
<sequence length="95" mass="10905">MTPARPNCRDSSSLCYLHDELYICIVVIICSTGNFYKLVGDSYVLGVYLQVLRSRYSNQKNRLLCPKGLQRPRADAAHELDRCHAIVCNQHTVYR</sequence>